<dbReference type="KEGG" id="hsc:HVS_13545"/>
<accession>A0A2K9EEK1</accession>
<evidence type="ECO:0000313" key="2">
    <source>
        <dbReference type="Proteomes" id="UP000233534"/>
    </source>
</evidence>
<name>A0A2K9EEK1_9FIRM</name>
<dbReference type="AlphaFoldDB" id="A0A2K9EEK1"/>
<dbReference type="EMBL" id="CP025197">
    <property type="protein sequence ID" value="AUG58574.1"/>
    <property type="molecule type" value="Genomic_DNA"/>
</dbReference>
<sequence length="310" mass="35394">MMLLYLSSNQNIGIFDSVAKEQEILVKKLSGEFHFKSFVIKDMRSLNHYEYVAIDLKAIKDTEEEFIETLIAFKSMYDSRIIIYGEGLKQGNVLLNKLVDIEVYNLITSTKIETINQEIKKTLSPEGMSYKDVFKFRNETFCGDNKKQYSFICENVQIAVAGVSSKVGTTTTAFNMANFLSAMGAKAYYVEFNKSKHLDVIGLYYREMIKTENGYECKGVKYIDTSAVFNWDCNFIIFDLGEINKEKKRVIESCKINVLCSTSKPYELSAAKDSIEIYDNQSTHLIAYFGHIRTLIPTTCGQHFGIIRTA</sequence>
<evidence type="ECO:0000313" key="1">
    <source>
        <dbReference type="EMBL" id="AUG58574.1"/>
    </source>
</evidence>
<protein>
    <submittedName>
        <fullName evidence="1">Uncharacterized protein</fullName>
    </submittedName>
</protein>
<organism evidence="1 2">
    <name type="scientific">Acetivibrio saccincola</name>
    <dbReference type="NCBI Taxonomy" id="1677857"/>
    <lineage>
        <taxon>Bacteria</taxon>
        <taxon>Bacillati</taxon>
        <taxon>Bacillota</taxon>
        <taxon>Clostridia</taxon>
        <taxon>Eubacteriales</taxon>
        <taxon>Oscillospiraceae</taxon>
        <taxon>Acetivibrio</taxon>
    </lineage>
</organism>
<proteinExistence type="predicted"/>
<dbReference type="RefSeq" id="WP_159063459.1">
    <property type="nucleotide sequence ID" value="NZ_CP025197.1"/>
</dbReference>
<keyword evidence="2" id="KW-1185">Reference proteome</keyword>
<reference evidence="1 2" key="1">
    <citation type="submission" date="2017-12" db="EMBL/GenBank/DDBJ databases">
        <title>Complete genome sequence of Herbivorax saccincola GGR1, a novel Cellulosome-producing hydrolytic bacterium in a thermophilic biogas plant, established by Illumina and Nanopore MinION sequencing.</title>
        <authorList>
            <person name="Pechtl A."/>
            <person name="Ruckert C."/>
            <person name="Koeck D.E."/>
            <person name="Maus I."/>
            <person name="Winkler A."/>
            <person name="Kalinowski J."/>
            <person name="Puhler A."/>
            <person name="Schwarz W.W."/>
            <person name="Zverlov V.V."/>
            <person name="Schluter A."/>
            <person name="Liebl W."/>
        </authorList>
    </citation>
    <scope>NUCLEOTIDE SEQUENCE [LARGE SCALE GENOMIC DNA]</scope>
    <source>
        <strain evidence="2">SR1</strain>
    </source>
</reference>
<dbReference type="Proteomes" id="UP000233534">
    <property type="component" value="Chromosome"/>
</dbReference>
<gene>
    <name evidence="1" type="ORF">HVS_13545</name>
</gene>